<comment type="cofactor">
    <cofactor evidence="3">
        <name>methylcob(III)alamin</name>
        <dbReference type="ChEBI" id="CHEBI:28115"/>
    </cofactor>
</comment>
<organism evidence="24 25">
    <name type="scientific">Candidatus Mediterraneibacter gallistercoris</name>
    <dbReference type="NCBI Taxonomy" id="2838671"/>
    <lineage>
        <taxon>Bacteria</taxon>
        <taxon>Bacillati</taxon>
        <taxon>Bacillota</taxon>
        <taxon>Clostridia</taxon>
        <taxon>Lachnospirales</taxon>
        <taxon>Lachnospiraceae</taxon>
        <taxon>Mediterraneibacter</taxon>
    </lineage>
</organism>
<keyword evidence="11 19" id="KW-0808">Transferase</keyword>
<dbReference type="InterPro" id="IPR036724">
    <property type="entry name" value="Cobalamin-bd_sf"/>
</dbReference>
<dbReference type="PROSITE" id="PS50972">
    <property type="entry name" value="PTERIN_BINDING"/>
    <property type="match status" value="1"/>
</dbReference>
<dbReference type="InterPro" id="IPR003726">
    <property type="entry name" value="HCY_dom"/>
</dbReference>
<sequence length="812" mass="88447">MIRDRLGKELLFFDGGMGTLLQERGLAPGELPETWNISRPEEIKTIHKNYIKAGSDIVLTNTFGANALKFHAEGCSLEQTVKTAVRLVKEAAAEAVAEISDKSDAQCAGHTVYTALDIGPTGKLLKPMGDLDFEEAYEAFKEVMVWGEEAGADLIHIETMSDTYELKAAVLAAKENTSLPVFATAIFDERRKLLTGADVPSVIALLEGLRVDALGINCGMGPEQMFPVVEDYIKYSSLPVIVKPNAGLPKQRDGQTYYDVSPEKFAAYMEKIVSMGACLIGGCCGTTPEHIHAMTERCRRLNVIPPSEKNDTIVSSYGQSVFLGNGSKIIGERINPTGKKKFKQALKDHDLEYILREGIAQQDNGAHILDVNVGLPDIDEVSMMKETIQELQSVVSLPLQIDTVDPAAMEAALRIYNGKAMVNSVSGKQESMDKVFPLIRKYGGVVIGLTLDEKGIPGDAEGRVRIAERIITEAARYGIKKKDIVIDALAMTISSEPEGAKVTLETLRRLRDDLKVKTVLGVSNISFGLPARPVVNAAFYTMAMMNGLSAGIINPSSEDMMKAWYAYHALMGLDANCESYISHYSNNLTSGGRTVSDGTEHKTTASLRESIEKGLKEDASTITARLSETQDPLDIINTELIPALNHVGDGFEKGTVFLPQLLMSAEAAKSAFAVLKDKMDKSGEVREKIGTVVLATVKGDIHDIGKNIVKVLLENYSFEVIDLGKDVPPERIADTVQEKDVRLAGLSALMTTTVVSMEETIKLLRERAPQCKVMVGGAVLNQDYADMIGADFYGKDAMQSVRYAQELFKNAK</sequence>
<dbReference type="SUPFAM" id="SSF52242">
    <property type="entry name" value="Cobalamin (vitamin B12)-binding domain"/>
    <property type="match status" value="1"/>
</dbReference>
<evidence type="ECO:0000259" key="21">
    <source>
        <dbReference type="PROSITE" id="PS50972"/>
    </source>
</evidence>
<dbReference type="Pfam" id="PF02607">
    <property type="entry name" value="B12-binding_2"/>
    <property type="match status" value="1"/>
</dbReference>
<comment type="function">
    <text evidence="17">Catalyzes the transfer of a methyl group from methyl-cobalamin to homocysteine, yielding enzyme-bound cob(I)alamin and methionine. Subsequently, remethylates the cofactor using methyltetrahydrofolate.</text>
</comment>
<keyword evidence="14 19" id="KW-0862">Zinc</keyword>
<feature type="domain" description="B12-binding" evidence="22">
    <location>
        <begin position="689"/>
        <end position="812"/>
    </location>
</feature>
<dbReference type="GO" id="GO:0046872">
    <property type="term" value="F:metal ion binding"/>
    <property type="evidence" value="ECO:0007669"/>
    <property type="project" value="UniProtKB-KW"/>
</dbReference>
<evidence type="ECO:0000256" key="14">
    <source>
        <dbReference type="ARBA" id="ARBA00022833"/>
    </source>
</evidence>
<proteinExistence type="inferred from homology"/>
<evidence type="ECO:0000259" key="23">
    <source>
        <dbReference type="PROSITE" id="PS51337"/>
    </source>
</evidence>
<evidence type="ECO:0000256" key="8">
    <source>
        <dbReference type="ARBA" id="ARBA00022603"/>
    </source>
</evidence>
<dbReference type="EMBL" id="DWWI01000107">
    <property type="protein sequence ID" value="HJC43029.1"/>
    <property type="molecule type" value="Genomic_DNA"/>
</dbReference>
<evidence type="ECO:0000259" key="20">
    <source>
        <dbReference type="PROSITE" id="PS50970"/>
    </source>
</evidence>
<accession>A0A9D2P5J7</accession>
<dbReference type="GO" id="GO:0031419">
    <property type="term" value="F:cobalamin binding"/>
    <property type="evidence" value="ECO:0007669"/>
    <property type="project" value="UniProtKB-KW"/>
</dbReference>
<dbReference type="CDD" id="cd02070">
    <property type="entry name" value="corrinoid_protein_B12-BD"/>
    <property type="match status" value="1"/>
</dbReference>
<dbReference type="GO" id="GO:0032259">
    <property type="term" value="P:methylation"/>
    <property type="evidence" value="ECO:0007669"/>
    <property type="project" value="UniProtKB-KW"/>
</dbReference>
<dbReference type="GO" id="GO:0046653">
    <property type="term" value="P:tetrahydrofolate metabolic process"/>
    <property type="evidence" value="ECO:0007669"/>
    <property type="project" value="TreeGrafter"/>
</dbReference>
<dbReference type="InterPro" id="IPR006158">
    <property type="entry name" value="Cobalamin-bd"/>
</dbReference>
<dbReference type="InterPro" id="IPR017215">
    <property type="entry name" value="MetH_bac"/>
</dbReference>
<evidence type="ECO:0000256" key="3">
    <source>
        <dbReference type="ARBA" id="ARBA00001956"/>
    </source>
</evidence>
<evidence type="ECO:0000256" key="1">
    <source>
        <dbReference type="ARBA" id="ARBA00001700"/>
    </source>
</evidence>
<dbReference type="PROSITE" id="PS51332">
    <property type="entry name" value="B12_BINDING"/>
    <property type="match status" value="1"/>
</dbReference>
<feature type="domain" description="Pterin-binding" evidence="21">
    <location>
        <begin position="327"/>
        <end position="571"/>
    </location>
</feature>
<dbReference type="Pfam" id="PF00809">
    <property type="entry name" value="Pterin_bind"/>
    <property type="match status" value="1"/>
</dbReference>
<dbReference type="Proteomes" id="UP000823895">
    <property type="component" value="Unassembled WGS sequence"/>
</dbReference>
<evidence type="ECO:0000256" key="11">
    <source>
        <dbReference type="ARBA" id="ARBA00022679"/>
    </source>
</evidence>
<comment type="caution">
    <text evidence="24">The sequence shown here is derived from an EMBL/GenBank/DDBJ whole genome shotgun (WGS) entry which is preliminary data.</text>
</comment>
<dbReference type="GO" id="GO:0050667">
    <property type="term" value="P:homocysteine metabolic process"/>
    <property type="evidence" value="ECO:0007669"/>
    <property type="project" value="TreeGrafter"/>
</dbReference>
<dbReference type="PIRSF" id="PIRSF037472">
    <property type="entry name" value="DHPS_mtfrase"/>
    <property type="match status" value="1"/>
</dbReference>
<dbReference type="Gene3D" id="1.10.1240.10">
    <property type="entry name" value="Methionine synthase domain"/>
    <property type="match status" value="1"/>
</dbReference>
<feature type="domain" description="Hcy-binding" evidence="20">
    <location>
        <begin position="1"/>
        <end position="298"/>
    </location>
</feature>
<evidence type="ECO:0000256" key="12">
    <source>
        <dbReference type="ARBA" id="ARBA00022691"/>
    </source>
</evidence>
<dbReference type="PANTHER" id="PTHR45833:SF1">
    <property type="entry name" value="METHIONINE SYNTHASE"/>
    <property type="match status" value="1"/>
</dbReference>
<evidence type="ECO:0000313" key="24">
    <source>
        <dbReference type="EMBL" id="HJC43029.1"/>
    </source>
</evidence>
<evidence type="ECO:0000313" key="25">
    <source>
        <dbReference type="Proteomes" id="UP000823895"/>
    </source>
</evidence>
<evidence type="ECO:0000256" key="10">
    <source>
        <dbReference type="ARBA" id="ARBA00022628"/>
    </source>
</evidence>
<name>A0A9D2P5J7_9FIRM</name>
<keyword evidence="12" id="KW-0949">S-adenosyl-L-methionine</keyword>
<dbReference type="SUPFAM" id="SSF51717">
    <property type="entry name" value="Dihydropteroate synthetase-like"/>
    <property type="match status" value="1"/>
</dbReference>
<evidence type="ECO:0000256" key="19">
    <source>
        <dbReference type="PROSITE-ProRule" id="PRU00333"/>
    </source>
</evidence>
<dbReference type="InterPro" id="IPR011005">
    <property type="entry name" value="Dihydropteroate_synth-like_sf"/>
</dbReference>
<dbReference type="Pfam" id="PF02574">
    <property type="entry name" value="S-methyl_trans"/>
    <property type="match status" value="1"/>
</dbReference>
<evidence type="ECO:0000256" key="16">
    <source>
        <dbReference type="ARBA" id="ARBA00023285"/>
    </source>
</evidence>
<comment type="similarity">
    <text evidence="5">Belongs to the vitamin-B12 dependent methionine synthase family.</text>
</comment>
<dbReference type="SMART" id="SM01018">
    <property type="entry name" value="B12-binding_2"/>
    <property type="match status" value="1"/>
</dbReference>
<dbReference type="Pfam" id="PF02310">
    <property type="entry name" value="B12-binding"/>
    <property type="match status" value="1"/>
</dbReference>
<evidence type="ECO:0000256" key="7">
    <source>
        <dbReference type="ARBA" id="ARBA00013998"/>
    </source>
</evidence>
<gene>
    <name evidence="24" type="ORF">H9756_05010</name>
</gene>
<comment type="cofactor">
    <cofactor evidence="2 19">
        <name>Zn(2+)</name>
        <dbReference type="ChEBI" id="CHEBI:29105"/>
    </cofactor>
</comment>
<dbReference type="SUPFAM" id="SSF82282">
    <property type="entry name" value="Homocysteine S-methyltransferase"/>
    <property type="match status" value="1"/>
</dbReference>
<keyword evidence="8 19" id="KW-0489">Methyltransferase</keyword>
<evidence type="ECO:0000256" key="15">
    <source>
        <dbReference type="ARBA" id="ARBA00023167"/>
    </source>
</evidence>
<comment type="pathway">
    <text evidence="4">Amino-acid biosynthesis; L-methionine biosynthesis via de novo pathway; L-methionine from L-homocysteine (MetH route): step 1/1.</text>
</comment>
<dbReference type="InterPro" id="IPR050554">
    <property type="entry name" value="Met_Synthase/Corrinoid"/>
</dbReference>
<dbReference type="Gene3D" id="3.40.50.280">
    <property type="entry name" value="Cobalamin-binding domain"/>
    <property type="match status" value="1"/>
</dbReference>
<dbReference type="PROSITE" id="PS50970">
    <property type="entry name" value="HCY"/>
    <property type="match status" value="1"/>
</dbReference>
<feature type="binding site" evidence="19">
    <location>
        <position position="284"/>
    </location>
    <ligand>
        <name>Zn(2+)</name>
        <dbReference type="ChEBI" id="CHEBI:29105"/>
    </ligand>
</feature>
<dbReference type="InterPro" id="IPR036594">
    <property type="entry name" value="Meth_synthase_dom"/>
</dbReference>
<feature type="binding site" evidence="19">
    <location>
        <position position="218"/>
    </location>
    <ligand>
        <name>Zn(2+)</name>
        <dbReference type="ChEBI" id="CHEBI:29105"/>
    </ligand>
</feature>
<evidence type="ECO:0000256" key="5">
    <source>
        <dbReference type="ARBA" id="ARBA00010398"/>
    </source>
</evidence>
<reference evidence="24" key="1">
    <citation type="journal article" date="2021" name="PeerJ">
        <title>Extensive microbial diversity within the chicken gut microbiome revealed by metagenomics and culture.</title>
        <authorList>
            <person name="Gilroy R."/>
            <person name="Ravi A."/>
            <person name="Getino M."/>
            <person name="Pursley I."/>
            <person name="Horton D.L."/>
            <person name="Alikhan N.F."/>
            <person name="Baker D."/>
            <person name="Gharbi K."/>
            <person name="Hall N."/>
            <person name="Watson M."/>
            <person name="Adriaenssens E.M."/>
            <person name="Foster-Nyarko E."/>
            <person name="Jarju S."/>
            <person name="Secka A."/>
            <person name="Antonio M."/>
            <person name="Oren A."/>
            <person name="Chaudhuri R.R."/>
            <person name="La Ragione R."/>
            <person name="Hildebrand F."/>
            <person name="Pallen M.J."/>
        </authorList>
    </citation>
    <scope>NUCLEOTIDE SEQUENCE</scope>
    <source>
        <strain evidence="24">CHK165-2605</strain>
    </source>
</reference>
<dbReference type="AlphaFoldDB" id="A0A9D2P5J7"/>
<dbReference type="Gene3D" id="3.20.20.20">
    <property type="entry name" value="Dihydropteroate synthase-like"/>
    <property type="match status" value="1"/>
</dbReference>
<keyword evidence="15" id="KW-0486">Methionine biosynthesis</keyword>
<evidence type="ECO:0000256" key="17">
    <source>
        <dbReference type="ARBA" id="ARBA00025552"/>
    </source>
</evidence>
<evidence type="ECO:0000256" key="4">
    <source>
        <dbReference type="ARBA" id="ARBA00005178"/>
    </source>
</evidence>
<dbReference type="InterPro" id="IPR036589">
    <property type="entry name" value="HCY_dom_sf"/>
</dbReference>
<evidence type="ECO:0000256" key="13">
    <source>
        <dbReference type="ARBA" id="ARBA00022723"/>
    </source>
</evidence>
<dbReference type="NCBIfam" id="NF005719">
    <property type="entry name" value="PRK07535.1"/>
    <property type="match status" value="1"/>
</dbReference>
<feature type="domain" description="B12-binding N-terminal" evidence="23">
    <location>
        <begin position="594"/>
        <end position="687"/>
    </location>
</feature>
<keyword evidence="9" id="KW-0028">Amino-acid biosynthesis</keyword>
<evidence type="ECO:0000256" key="9">
    <source>
        <dbReference type="ARBA" id="ARBA00022605"/>
    </source>
</evidence>
<dbReference type="GO" id="GO:0005829">
    <property type="term" value="C:cytosol"/>
    <property type="evidence" value="ECO:0007669"/>
    <property type="project" value="TreeGrafter"/>
</dbReference>
<comment type="catalytic activity">
    <reaction evidence="1">
        <text>(6S)-5-methyl-5,6,7,8-tetrahydrofolate + L-homocysteine = (6S)-5,6,7,8-tetrahydrofolate + L-methionine</text>
        <dbReference type="Rhea" id="RHEA:11172"/>
        <dbReference type="ChEBI" id="CHEBI:18608"/>
        <dbReference type="ChEBI" id="CHEBI:57453"/>
        <dbReference type="ChEBI" id="CHEBI:57844"/>
        <dbReference type="ChEBI" id="CHEBI:58199"/>
        <dbReference type="EC" id="2.1.1.13"/>
    </reaction>
</comment>
<dbReference type="Gene3D" id="3.20.20.330">
    <property type="entry name" value="Homocysteine-binding-like domain"/>
    <property type="match status" value="1"/>
</dbReference>
<dbReference type="PROSITE" id="PS51337">
    <property type="entry name" value="B12_BINDING_NTER"/>
    <property type="match status" value="1"/>
</dbReference>
<keyword evidence="16" id="KW-0170">Cobalt</keyword>
<dbReference type="PANTHER" id="PTHR45833">
    <property type="entry name" value="METHIONINE SYNTHASE"/>
    <property type="match status" value="1"/>
</dbReference>
<evidence type="ECO:0000259" key="22">
    <source>
        <dbReference type="PROSITE" id="PS51332"/>
    </source>
</evidence>
<protein>
    <recommendedName>
        <fullName evidence="7">Methionine synthase</fullName>
        <ecNumber evidence="6">2.1.1.13</ecNumber>
    </recommendedName>
    <alternativeName>
        <fullName evidence="18">5-methyltetrahydrofolate--homocysteine methyltransferase</fullName>
    </alternativeName>
</protein>
<dbReference type="EC" id="2.1.1.13" evidence="6"/>
<evidence type="ECO:0000256" key="18">
    <source>
        <dbReference type="ARBA" id="ARBA00031040"/>
    </source>
</evidence>
<keyword evidence="13 19" id="KW-0479">Metal-binding</keyword>
<keyword evidence="10" id="KW-0846">Cobalamin</keyword>
<dbReference type="InterPro" id="IPR000489">
    <property type="entry name" value="Pterin-binding_dom"/>
</dbReference>
<dbReference type="GO" id="GO:0008705">
    <property type="term" value="F:methionine synthase activity"/>
    <property type="evidence" value="ECO:0007669"/>
    <property type="project" value="UniProtKB-EC"/>
</dbReference>
<evidence type="ECO:0000256" key="2">
    <source>
        <dbReference type="ARBA" id="ARBA00001947"/>
    </source>
</evidence>
<feature type="binding site" evidence="19">
    <location>
        <position position="283"/>
    </location>
    <ligand>
        <name>Zn(2+)</name>
        <dbReference type="ChEBI" id="CHEBI:29105"/>
    </ligand>
</feature>
<reference evidence="24" key="2">
    <citation type="submission" date="2021-04" db="EMBL/GenBank/DDBJ databases">
        <authorList>
            <person name="Gilroy R."/>
        </authorList>
    </citation>
    <scope>NUCLEOTIDE SEQUENCE</scope>
    <source>
        <strain evidence="24">CHK165-2605</strain>
    </source>
</reference>
<evidence type="ECO:0000256" key="6">
    <source>
        <dbReference type="ARBA" id="ARBA00012032"/>
    </source>
</evidence>
<dbReference type="InterPro" id="IPR003759">
    <property type="entry name" value="Cbl-bd_cap"/>
</dbReference>
<dbReference type="SUPFAM" id="SSF47644">
    <property type="entry name" value="Methionine synthase domain"/>
    <property type="match status" value="1"/>
</dbReference>